<name>X1N600_9ZZZZ</name>
<dbReference type="EMBL" id="BARV01009240">
    <property type="protein sequence ID" value="GAI14049.1"/>
    <property type="molecule type" value="Genomic_DNA"/>
</dbReference>
<dbReference type="InterPro" id="IPR002052">
    <property type="entry name" value="DNA_methylase_N6_adenine_CS"/>
</dbReference>
<protein>
    <recommendedName>
        <fullName evidence="2">DNA methylase N-4/N-6 domain-containing protein</fullName>
    </recommendedName>
</protein>
<reference evidence="1" key="1">
    <citation type="journal article" date="2014" name="Front. Microbiol.">
        <title>High frequency of phylogenetically diverse reductive dehalogenase-homologous genes in deep subseafloor sedimentary metagenomes.</title>
        <authorList>
            <person name="Kawai M."/>
            <person name="Futagami T."/>
            <person name="Toyoda A."/>
            <person name="Takaki Y."/>
            <person name="Nishi S."/>
            <person name="Hori S."/>
            <person name="Arai W."/>
            <person name="Tsubouchi T."/>
            <person name="Morono Y."/>
            <person name="Uchiyama I."/>
            <person name="Ito T."/>
            <person name="Fujiyama A."/>
            <person name="Inagaki F."/>
            <person name="Takami H."/>
        </authorList>
    </citation>
    <scope>NUCLEOTIDE SEQUENCE</scope>
    <source>
        <strain evidence="1">Expedition CK06-06</strain>
    </source>
</reference>
<comment type="caution">
    <text evidence="1">The sequence shown here is derived from an EMBL/GenBank/DDBJ whole genome shotgun (WGS) entry which is preliminary data.</text>
</comment>
<gene>
    <name evidence="1" type="ORF">S06H3_18303</name>
</gene>
<evidence type="ECO:0000313" key="1">
    <source>
        <dbReference type="EMBL" id="GAI14049.1"/>
    </source>
</evidence>
<proteinExistence type="predicted"/>
<accession>X1N600</accession>
<dbReference type="GO" id="GO:0003676">
    <property type="term" value="F:nucleic acid binding"/>
    <property type="evidence" value="ECO:0007669"/>
    <property type="project" value="InterPro"/>
</dbReference>
<organism evidence="1">
    <name type="scientific">marine sediment metagenome</name>
    <dbReference type="NCBI Taxonomy" id="412755"/>
    <lineage>
        <taxon>unclassified sequences</taxon>
        <taxon>metagenomes</taxon>
        <taxon>ecological metagenomes</taxon>
    </lineage>
</organism>
<sequence length="170" mass="19516">MMNKNFEIEVCGMGGNNTGYPGGFPGRVQKIIQETIHGRILNLFSGVSKIGEVRIDLLRSEATKNCDVFDFISTDRRIWDFVIADPPYALKSNPEKLKIYGSVKPFTGNIPFERKMSEYLKKYAKNVLWLDLNAPLPPGFKRKKVWLLLPGGWHFVRVLSWLENLEKNQL</sequence>
<evidence type="ECO:0008006" key="2">
    <source>
        <dbReference type="Google" id="ProtNLM"/>
    </source>
</evidence>
<dbReference type="GO" id="GO:0008168">
    <property type="term" value="F:methyltransferase activity"/>
    <property type="evidence" value="ECO:0007669"/>
    <property type="project" value="InterPro"/>
</dbReference>
<dbReference type="AlphaFoldDB" id="X1N600"/>
<dbReference type="GO" id="GO:0032259">
    <property type="term" value="P:methylation"/>
    <property type="evidence" value="ECO:0007669"/>
    <property type="project" value="InterPro"/>
</dbReference>
<dbReference type="PROSITE" id="PS00092">
    <property type="entry name" value="N6_MTASE"/>
    <property type="match status" value="1"/>
</dbReference>